<evidence type="ECO:0000313" key="11">
    <source>
        <dbReference type="WBParaSite" id="EEL_0000609201-mRNA-1"/>
    </source>
</evidence>
<evidence type="ECO:0000256" key="2">
    <source>
        <dbReference type="ARBA" id="ARBA00004141"/>
    </source>
</evidence>
<keyword evidence="5 9" id="KW-0653">Protein transport</keyword>
<keyword evidence="3 9" id="KW-0813">Transport</keyword>
<dbReference type="PANTHER" id="PTHR23137">
    <property type="entry name" value="VESICLE TRANSPORT PROTEIN-RELATED"/>
    <property type="match status" value="1"/>
</dbReference>
<name>A0A158Q811_9BILA</name>
<keyword evidence="10" id="KW-1185">Reference proteome</keyword>
<accession>A0A158Q811</accession>
<proteinExistence type="inferred from homology"/>
<dbReference type="GO" id="GO:0016192">
    <property type="term" value="P:vesicle-mediated transport"/>
    <property type="evidence" value="ECO:0007669"/>
    <property type="project" value="InterPro"/>
</dbReference>
<keyword evidence="6 9" id="KW-1133">Transmembrane helix</keyword>
<dbReference type="AlphaFoldDB" id="A0A158Q811"/>
<feature type="transmembrane region" description="Helical" evidence="9">
    <location>
        <begin position="147"/>
        <end position="168"/>
    </location>
</feature>
<evidence type="ECO:0000256" key="5">
    <source>
        <dbReference type="ARBA" id="ARBA00022927"/>
    </source>
</evidence>
<keyword evidence="7 9" id="KW-0472">Membrane</keyword>
<dbReference type="Proteomes" id="UP000050640">
    <property type="component" value="Unplaced"/>
</dbReference>
<organism evidence="10 11">
    <name type="scientific">Elaeophora elaphi</name>
    <dbReference type="NCBI Taxonomy" id="1147741"/>
    <lineage>
        <taxon>Eukaryota</taxon>
        <taxon>Metazoa</taxon>
        <taxon>Ecdysozoa</taxon>
        <taxon>Nematoda</taxon>
        <taxon>Chromadorea</taxon>
        <taxon>Rhabditida</taxon>
        <taxon>Spirurina</taxon>
        <taxon>Spiruromorpha</taxon>
        <taxon>Filarioidea</taxon>
        <taxon>Onchocercidae</taxon>
        <taxon>Elaeophora</taxon>
    </lineage>
</organism>
<feature type="transmembrane region" description="Helical" evidence="9">
    <location>
        <begin position="60"/>
        <end position="80"/>
    </location>
</feature>
<dbReference type="GO" id="GO:0005737">
    <property type="term" value="C:cytoplasm"/>
    <property type="evidence" value="ECO:0007669"/>
    <property type="project" value="UniProtKB-ARBA"/>
</dbReference>
<dbReference type="PANTHER" id="PTHR23137:SF6">
    <property type="entry name" value="VESICLE TRANSPORT PROTEIN"/>
    <property type="match status" value="1"/>
</dbReference>
<dbReference type="GO" id="GO:0016020">
    <property type="term" value="C:membrane"/>
    <property type="evidence" value="ECO:0007669"/>
    <property type="project" value="UniProtKB-SubCell"/>
</dbReference>
<dbReference type="Pfam" id="PF04178">
    <property type="entry name" value="Got1"/>
    <property type="match status" value="1"/>
</dbReference>
<comment type="similarity">
    <text evidence="8 9">Belongs to the SFT2 family.</text>
</comment>
<dbReference type="InterPro" id="IPR011691">
    <property type="entry name" value="Vesicle_transpt_SFT2"/>
</dbReference>
<evidence type="ECO:0000256" key="7">
    <source>
        <dbReference type="ARBA" id="ARBA00023136"/>
    </source>
</evidence>
<evidence type="ECO:0000256" key="9">
    <source>
        <dbReference type="RuleBase" id="RU363111"/>
    </source>
</evidence>
<sequence>MHQYFILISGYDMLQRVYRLFDDDDESQDVANLSNSPTDGTSQNQFDETSSLSWDLRIQCFLGCLCLSVICSLGGSALLFNWRLTGFTVMVSLGSILSLFGTCFLMGPLKQLQKMFERGRFLASLMYLLSIVFTLIAGLVFSSPPLALVFLVGQYIAMAWYSITYIPFARYNFVLFNNCFHYQYFLQEAILSLCCNWFN</sequence>
<comment type="subcellular location">
    <subcellularLocation>
        <location evidence="2 9">Membrane</location>
        <topology evidence="2 9">Multi-pass membrane protein</topology>
    </subcellularLocation>
</comment>
<evidence type="ECO:0000256" key="4">
    <source>
        <dbReference type="ARBA" id="ARBA00022692"/>
    </source>
</evidence>
<dbReference type="GO" id="GO:0015031">
    <property type="term" value="P:protein transport"/>
    <property type="evidence" value="ECO:0007669"/>
    <property type="project" value="UniProtKB-KW"/>
</dbReference>
<keyword evidence="4 9" id="KW-0812">Transmembrane</keyword>
<evidence type="ECO:0000256" key="6">
    <source>
        <dbReference type="ARBA" id="ARBA00022989"/>
    </source>
</evidence>
<protein>
    <recommendedName>
        <fullName evidence="9">Vesicle transport protein</fullName>
    </recommendedName>
</protein>
<evidence type="ECO:0000256" key="3">
    <source>
        <dbReference type="ARBA" id="ARBA00022448"/>
    </source>
</evidence>
<feature type="transmembrane region" description="Helical" evidence="9">
    <location>
        <begin position="86"/>
        <end position="109"/>
    </location>
</feature>
<comment type="function">
    <text evidence="1 9">May be involved in fusion of retrograde transport vesicles derived from an endocytic compartment with the Golgi complex.</text>
</comment>
<dbReference type="GO" id="GO:0012505">
    <property type="term" value="C:endomembrane system"/>
    <property type="evidence" value="ECO:0007669"/>
    <property type="project" value="UniProtKB-ARBA"/>
</dbReference>
<evidence type="ECO:0000256" key="1">
    <source>
        <dbReference type="ARBA" id="ARBA00003566"/>
    </source>
</evidence>
<feature type="transmembrane region" description="Helical" evidence="9">
    <location>
        <begin position="121"/>
        <end position="141"/>
    </location>
</feature>
<dbReference type="STRING" id="1147741.A0A158Q811"/>
<dbReference type="InterPro" id="IPR007305">
    <property type="entry name" value="Vesicle_transpt_Got1/SFT2"/>
</dbReference>
<reference evidence="11" key="1">
    <citation type="submission" date="2016-04" db="UniProtKB">
        <authorList>
            <consortium name="WormBaseParasite"/>
        </authorList>
    </citation>
    <scope>IDENTIFICATION</scope>
</reference>
<evidence type="ECO:0000256" key="8">
    <source>
        <dbReference type="ARBA" id="ARBA00025800"/>
    </source>
</evidence>
<dbReference type="WBParaSite" id="EEL_0000609201-mRNA-1">
    <property type="protein sequence ID" value="EEL_0000609201-mRNA-1"/>
    <property type="gene ID" value="EEL_0000609201"/>
</dbReference>
<evidence type="ECO:0000313" key="10">
    <source>
        <dbReference type="Proteomes" id="UP000050640"/>
    </source>
</evidence>